<dbReference type="RefSeq" id="WP_252916261.1">
    <property type="nucleotide sequence ID" value="NZ_JAAAML010000002.1"/>
</dbReference>
<dbReference type="GO" id="GO:0032259">
    <property type="term" value="P:methylation"/>
    <property type="evidence" value="ECO:0007669"/>
    <property type="project" value="UniProtKB-KW"/>
</dbReference>
<name>A0ABT1CT84_9HYPH</name>
<dbReference type="EMBL" id="JAAAML010000002">
    <property type="protein sequence ID" value="MCO6409405.1"/>
    <property type="molecule type" value="Genomic_DNA"/>
</dbReference>
<dbReference type="Proteomes" id="UP001320715">
    <property type="component" value="Unassembled WGS sequence"/>
</dbReference>
<reference evidence="2 3" key="1">
    <citation type="submission" date="2020-01" db="EMBL/GenBank/DDBJ databases">
        <title>Genomes of bacteria type strains.</title>
        <authorList>
            <person name="Chen J."/>
            <person name="Zhu S."/>
            <person name="Yang J."/>
        </authorList>
    </citation>
    <scope>NUCLEOTIDE SEQUENCE [LARGE SCALE GENOMIC DNA]</scope>
    <source>
        <strain evidence="2 3">DSM 16655</strain>
    </source>
</reference>
<keyword evidence="2" id="KW-0489">Methyltransferase</keyword>
<organism evidence="2 3">
    <name type="scientific">Hoeflea alexandrii</name>
    <dbReference type="NCBI Taxonomy" id="288436"/>
    <lineage>
        <taxon>Bacteria</taxon>
        <taxon>Pseudomonadati</taxon>
        <taxon>Pseudomonadota</taxon>
        <taxon>Alphaproteobacteria</taxon>
        <taxon>Hyphomicrobiales</taxon>
        <taxon>Rhizobiaceae</taxon>
        <taxon>Hoeflea</taxon>
    </lineage>
</organism>
<proteinExistence type="predicted"/>
<dbReference type="SUPFAM" id="SSF53335">
    <property type="entry name" value="S-adenosyl-L-methionine-dependent methyltransferases"/>
    <property type="match status" value="1"/>
</dbReference>
<dbReference type="Gene3D" id="3.40.50.150">
    <property type="entry name" value="Vaccinia Virus protein VP39"/>
    <property type="match status" value="1"/>
</dbReference>
<protein>
    <submittedName>
        <fullName evidence="2">Methyltransferase domain-containing protein</fullName>
    </submittedName>
</protein>
<comment type="caution">
    <text evidence="2">The sequence shown here is derived from an EMBL/GenBank/DDBJ whole genome shotgun (WGS) entry which is preliminary data.</text>
</comment>
<evidence type="ECO:0000259" key="1">
    <source>
        <dbReference type="Pfam" id="PF13649"/>
    </source>
</evidence>
<dbReference type="Pfam" id="PF13649">
    <property type="entry name" value="Methyltransf_25"/>
    <property type="match status" value="1"/>
</dbReference>
<gene>
    <name evidence="2" type="ORF">GTW23_14570</name>
</gene>
<dbReference type="InterPro" id="IPR041698">
    <property type="entry name" value="Methyltransf_25"/>
</dbReference>
<evidence type="ECO:0000313" key="2">
    <source>
        <dbReference type="EMBL" id="MCO6409405.1"/>
    </source>
</evidence>
<accession>A0ABT1CT84</accession>
<evidence type="ECO:0000313" key="3">
    <source>
        <dbReference type="Proteomes" id="UP001320715"/>
    </source>
</evidence>
<dbReference type="PANTHER" id="PTHR43464:SF82">
    <property type="entry name" value="METHYLTRANSFERASE DOMAIN-CONTAINING PROTEIN"/>
    <property type="match status" value="1"/>
</dbReference>
<keyword evidence="2" id="KW-0808">Transferase</keyword>
<sequence>MTRDTEEFTQANRLAWNASAPRHRQSEEWQRQLSGFADPSFSTLDSTVSAVLASNRVDGASVVQIGCNNGRETLSMLALGATHATGIDQSDAFISQAQELRAVSPYGARAGFVCADVYALPEGLEGRFDLALITIGLLNWMPDLPRFLKVAASLLVPGGRLVIYETHPVLDMFEPYAADPHTLRYSYFRTEPFITEEEIVYDGSATGKAPPSYWHFHTMGDIVTGCVKAGLQIVELKEYPHSNREVAYDIYLGNEAQLPLCYTLVAAKS</sequence>
<dbReference type="PANTHER" id="PTHR43464">
    <property type="entry name" value="METHYLTRANSFERASE"/>
    <property type="match status" value="1"/>
</dbReference>
<keyword evidence="3" id="KW-1185">Reference proteome</keyword>
<feature type="domain" description="Methyltransferase" evidence="1">
    <location>
        <begin position="62"/>
        <end position="159"/>
    </location>
</feature>
<dbReference type="GO" id="GO:0008168">
    <property type="term" value="F:methyltransferase activity"/>
    <property type="evidence" value="ECO:0007669"/>
    <property type="project" value="UniProtKB-KW"/>
</dbReference>
<dbReference type="CDD" id="cd02440">
    <property type="entry name" value="AdoMet_MTases"/>
    <property type="match status" value="1"/>
</dbReference>
<dbReference type="InterPro" id="IPR029063">
    <property type="entry name" value="SAM-dependent_MTases_sf"/>
</dbReference>